<dbReference type="InterPro" id="IPR008468">
    <property type="entry name" value="DMAP1"/>
</dbReference>
<dbReference type="PANTHER" id="PTHR12855">
    <property type="entry name" value="DNA METHYLTRANSFERASE 1-ASSOCIATED PROTEIN 1 FAMILY MEMBER"/>
    <property type="match status" value="1"/>
</dbReference>
<dbReference type="InterPro" id="IPR001005">
    <property type="entry name" value="SANT/Myb"/>
</dbReference>
<dbReference type="Proteomes" id="UP000789508">
    <property type="component" value="Unassembled WGS sequence"/>
</dbReference>
<dbReference type="CDD" id="cd11658">
    <property type="entry name" value="SANT_DMAP1_like"/>
    <property type="match status" value="1"/>
</dbReference>
<evidence type="ECO:0000313" key="13">
    <source>
        <dbReference type="Proteomes" id="UP000789508"/>
    </source>
</evidence>
<dbReference type="Pfam" id="PF16282">
    <property type="entry name" value="SANT_DAMP1_like"/>
    <property type="match status" value="1"/>
</dbReference>
<feature type="coiled-coil region" evidence="9">
    <location>
        <begin position="225"/>
        <end position="252"/>
    </location>
</feature>
<dbReference type="SUPFAM" id="SSF46689">
    <property type="entry name" value="Homeodomain-like"/>
    <property type="match status" value="1"/>
</dbReference>
<feature type="region of interest" description="Disordered" evidence="10">
    <location>
        <begin position="254"/>
        <end position="333"/>
    </location>
</feature>
<comment type="function">
    <text evidence="8">Component of the SWR1 complex which mediates the ATP-dependent exchange of histone H2A for the H2A variant HZT1 leading to transcriptional regulation of selected genes by chromatin remodeling. Component of the NuA4 histone acetyltransferase complex which is involved in transcriptional activation of selected genes principally by acetylation of nucleosomal histone H4 and H2A. The NuA4 complex is also involved in DNA repair.</text>
</comment>
<keyword evidence="13" id="KW-1185">Reference proteome</keyword>
<accession>A0A9N8ZV19</accession>
<keyword evidence="5" id="KW-0805">Transcription regulation</keyword>
<evidence type="ECO:0000256" key="3">
    <source>
        <dbReference type="ARBA" id="ARBA00019132"/>
    </source>
</evidence>
<evidence type="ECO:0000259" key="11">
    <source>
        <dbReference type="SMART" id="SM00717"/>
    </source>
</evidence>
<dbReference type="FunFam" id="1.10.10.60:FF:000087">
    <property type="entry name" value="DNA methyltransferase 1-associated protein 1"/>
    <property type="match status" value="1"/>
</dbReference>
<dbReference type="GO" id="GO:0006281">
    <property type="term" value="P:DNA repair"/>
    <property type="evidence" value="ECO:0007669"/>
    <property type="project" value="InterPro"/>
</dbReference>
<evidence type="ECO:0000256" key="10">
    <source>
        <dbReference type="SAM" id="MobiDB-lite"/>
    </source>
</evidence>
<dbReference type="OrthoDB" id="19740at2759"/>
<evidence type="ECO:0000256" key="6">
    <source>
        <dbReference type="ARBA" id="ARBA00023163"/>
    </source>
</evidence>
<evidence type="ECO:0000256" key="1">
    <source>
        <dbReference type="ARBA" id="ARBA00004123"/>
    </source>
</evidence>
<sequence length="422" mass="48672">MASNDVRDILGLSGLNAEGSVKKPMRIEKEKKPEGISRELFQLIGGPPPVAFIKPAFKAKPNLRKKAVAWNYRAFTNPARDDTLELRHWVKASEDENQAYRFNEFNKVINIIDYAEQEYNNLFNNETDWTKEETDYLFELCRKYDLRFLVIADRYEWPNKRRTMEDLKERYYYVTKEINTSRANAGGGSKDNISSIYNFDKAREIERKKNLEYLFNRTPEQIKEEEVLLQEYERIEQNEKKFSKERENLLKMLNFQDINPSPPKRKKSLLNGGPTTPTADTSGAFFANSAESPPNKKMRRSSSSSVGTSTMEVHSPTDAYPPNAPRREKLPPGVVVRSQKIPPVKQSAINKVTKYLGECHLNTRPNMATETVCAKWAELQKGIVNMLELKRHVEKLENDLDTKKKLLAKAKANSTTQKHQTT</sequence>
<keyword evidence="6" id="KW-0804">Transcription</keyword>
<reference evidence="12" key="1">
    <citation type="submission" date="2021-06" db="EMBL/GenBank/DDBJ databases">
        <authorList>
            <person name="Kallberg Y."/>
            <person name="Tangrot J."/>
            <person name="Rosling A."/>
        </authorList>
    </citation>
    <scope>NUCLEOTIDE SEQUENCE</scope>
    <source>
        <strain evidence="12">FL130A</strain>
    </source>
</reference>
<evidence type="ECO:0000313" key="12">
    <source>
        <dbReference type="EMBL" id="CAG8508096.1"/>
    </source>
</evidence>
<dbReference type="InterPro" id="IPR009057">
    <property type="entry name" value="Homeodomain-like_sf"/>
</dbReference>
<comment type="subcellular location">
    <subcellularLocation>
        <location evidence="1">Nucleus</location>
    </subcellularLocation>
</comment>
<dbReference type="Pfam" id="PF05499">
    <property type="entry name" value="DMAP1"/>
    <property type="match status" value="1"/>
</dbReference>
<dbReference type="PANTHER" id="PTHR12855:SF10">
    <property type="entry name" value="DNA METHYLTRANSFERASE 1-ASSOCIATED PROTEIN 1"/>
    <property type="match status" value="1"/>
</dbReference>
<dbReference type="GO" id="GO:0000122">
    <property type="term" value="P:negative regulation of transcription by RNA polymerase II"/>
    <property type="evidence" value="ECO:0007669"/>
    <property type="project" value="TreeGrafter"/>
</dbReference>
<dbReference type="GO" id="GO:0035267">
    <property type="term" value="C:NuA4 histone acetyltransferase complex"/>
    <property type="evidence" value="ECO:0007669"/>
    <property type="project" value="InterPro"/>
</dbReference>
<protein>
    <recommendedName>
        <fullName evidence="3">SWR1-complex protein 4</fullName>
    </recommendedName>
</protein>
<name>A0A9N8ZV19_9GLOM</name>
<keyword evidence="4" id="KW-0156">Chromatin regulator</keyword>
<evidence type="ECO:0000256" key="8">
    <source>
        <dbReference type="ARBA" id="ARBA00025264"/>
    </source>
</evidence>
<dbReference type="AlphaFoldDB" id="A0A9N8ZV19"/>
<dbReference type="GO" id="GO:0003714">
    <property type="term" value="F:transcription corepressor activity"/>
    <property type="evidence" value="ECO:0007669"/>
    <property type="project" value="TreeGrafter"/>
</dbReference>
<keyword evidence="9" id="KW-0175">Coiled coil</keyword>
<proteinExistence type="inferred from homology"/>
<dbReference type="GO" id="GO:0006338">
    <property type="term" value="P:chromatin remodeling"/>
    <property type="evidence" value="ECO:0007669"/>
    <property type="project" value="InterPro"/>
</dbReference>
<feature type="coiled-coil region" evidence="9">
    <location>
        <begin position="386"/>
        <end position="413"/>
    </location>
</feature>
<comment type="similarity">
    <text evidence="2">Belongs to the SWC4 family.</text>
</comment>
<dbReference type="SMART" id="SM00717">
    <property type="entry name" value="SANT"/>
    <property type="match status" value="1"/>
</dbReference>
<gene>
    <name evidence="12" type="ORF">ALEPTO_LOCUS3831</name>
</gene>
<dbReference type="EMBL" id="CAJVPS010000770">
    <property type="protein sequence ID" value="CAG8508096.1"/>
    <property type="molecule type" value="Genomic_DNA"/>
</dbReference>
<feature type="domain" description="Myb-like" evidence="11">
    <location>
        <begin position="125"/>
        <end position="177"/>
    </location>
</feature>
<dbReference type="InterPro" id="IPR032563">
    <property type="entry name" value="DAMP1_SANT-like"/>
</dbReference>
<evidence type="ECO:0000256" key="7">
    <source>
        <dbReference type="ARBA" id="ARBA00023242"/>
    </source>
</evidence>
<dbReference type="GO" id="GO:0000812">
    <property type="term" value="C:Swr1 complex"/>
    <property type="evidence" value="ECO:0007669"/>
    <property type="project" value="TreeGrafter"/>
</dbReference>
<evidence type="ECO:0000256" key="4">
    <source>
        <dbReference type="ARBA" id="ARBA00022853"/>
    </source>
</evidence>
<comment type="caution">
    <text evidence="12">The sequence shown here is derived from an EMBL/GenBank/DDBJ whole genome shotgun (WGS) entry which is preliminary data.</text>
</comment>
<evidence type="ECO:0000256" key="9">
    <source>
        <dbReference type="SAM" id="Coils"/>
    </source>
</evidence>
<dbReference type="InterPro" id="IPR027109">
    <property type="entry name" value="Swc4/Dmap1"/>
</dbReference>
<evidence type="ECO:0000256" key="2">
    <source>
        <dbReference type="ARBA" id="ARBA00006918"/>
    </source>
</evidence>
<organism evidence="12 13">
    <name type="scientific">Ambispora leptoticha</name>
    <dbReference type="NCBI Taxonomy" id="144679"/>
    <lineage>
        <taxon>Eukaryota</taxon>
        <taxon>Fungi</taxon>
        <taxon>Fungi incertae sedis</taxon>
        <taxon>Mucoromycota</taxon>
        <taxon>Glomeromycotina</taxon>
        <taxon>Glomeromycetes</taxon>
        <taxon>Archaeosporales</taxon>
        <taxon>Ambisporaceae</taxon>
        <taxon>Ambispora</taxon>
    </lineage>
</organism>
<evidence type="ECO:0000256" key="5">
    <source>
        <dbReference type="ARBA" id="ARBA00023015"/>
    </source>
</evidence>
<keyword evidence="7" id="KW-0539">Nucleus</keyword>
<dbReference type="Gene3D" id="1.10.10.60">
    <property type="entry name" value="Homeodomain-like"/>
    <property type="match status" value="1"/>
</dbReference>